<evidence type="ECO:0000313" key="2">
    <source>
        <dbReference type="Proteomes" id="UP001603857"/>
    </source>
</evidence>
<accession>A0ABD1L7F9</accession>
<dbReference type="AlphaFoldDB" id="A0ABD1L7F9"/>
<proteinExistence type="predicted"/>
<comment type="caution">
    <text evidence="1">The sequence shown here is derived from an EMBL/GenBank/DDBJ whole genome shotgun (WGS) entry which is preliminary data.</text>
</comment>
<organism evidence="1 2">
    <name type="scientific">Flemingia macrophylla</name>
    <dbReference type="NCBI Taxonomy" id="520843"/>
    <lineage>
        <taxon>Eukaryota</taxon>
        <taxon>Viridiplantae</taxon>
        <taxon>Streptophyta</taxon>
        <taxon>Embryophyta</taxon>
        <taxon>Tracheophyta</taxon>
        <taxon>Spermatophyta</taxon>
        <taxon>Magnoliopsida</taxon>
        <taxon>eudicotyledons</taxon>
        <taxon>Gunneridae</taxon>
        <taxon>Pentapetalae</taxon>
        <taxon>rosids</taxon>
        <taxon>fabids</taxon>
        <taxon>Fabales</taxon>
        <taxon>Fabaceae</taxon>
        <taxon>Papilionoideae</taxon>
        <taxon>50 kb inversion clade</taxon>
        <taxon>NPAAA clade</taxon>
        <taxon>indigoferoid/millettioid clade</taxon>
        <taxon>Phaseoleae</taxon>
        <taxon>Flemingia</taxon>
    </lineage>
</organism>
<protein>
    <submittedName>
        <fullName evidence="1">Uncharacterized protein</fullName>
    </submittedName>
</protein>
<dbReference type="EMBL" id="JBGMDY010000010">
    <property type="protein sequence ID" value="KAL2319455.1"/>
    <property type="molecule type" value="Genomic_DNA"/>
</dbReference>
<reference evidence="1 2" key="1">
    <citation type="submission" date="2024-08" db="EMBL/GenBank/DDBJ databases">
        <title>Insights into the chromosomal genome structure of Flemingia macrophylla.</title>
        <authorList>
            <person name="Ding Y."/>
            <person name="Zhao Y."/>
            <person name="Bi W."/>
            <person name="Wu M."/>
            <person name="Zhao G."/>
            <person name="Gong Y."/>
            <person name="Li W."/>
            <person name="Zhang P."/>
        </authorList>
    </citation>
    <scope>NUCLEOTIDE SEQUENCE [LARGE SCALE GENOMIC DNA]</scope>
    <source>
        <strain evidence="1">DYQJB</strain>
        <tissue evidence="1">Leaf</tissue>
    </source>
</reference>
<gene>
    <name evidence="1" type="ORF">Fmac_028424</name>
</gene>
<evidence type="ECO:0000313" key="1">
    <source>
        <dbReference type="EMBL" id="KAL2319455.1"/>
    </source>
</evidence>
<dbReference type="Proteomes" id="UP001603857">
    <property type="component" value="Unassembled WGS sequence"/>
</dbReference>
<keyword evidence="2" id="KW-1185">Reference proteome</keyword>
<sequence>MPLKTSQQQENGIKMPYFRQQATFSKGTQQHRHLSFVFVFVSGQPCSGDLRPPIQKRLRSPSASLRHHALQGMVVALPEPKPWDTS</sequence>
<name>A0ABD1L7F9_9FABA</name>